<keyword evidence="1" id="KW-0067">ATP-binding</keyword>
<dbReference type="GO" id="GO:0035194">
    <property type="term" value="P:regulatory ncRNA-mediated post-transcriptional gene silencing"/>
    <property type="evidence" value="ECO:0007669"/>
    <property type="project" value="TreeGrafter"/>
</dbReference>
<feature type="compositionally biased region" description="Basic and acidic residues" evidence="2">
    <location>
        <begin position="29"/>
        <end position="38"/>
    </location>
</feature>
<dbReference type="Gene3D" id="3.40.50.300">
    <property type="entry name" value="P-loop containing nucleotide triphosphate hydrolases"/>
    <property type="match status" value="2"/>
</dbReference>
<dbReference type="InterPro" id="IPR027417">
    <property type="entry name" value="P-loop_NTPase"/>
</dbReference>
<dbReference type="InterPro" id="IPR041679">
    <property type="entry name" value="DNA2/NAM7-like_C"/>
</dbReference>
<evidence type="ECO:0000313" key="6">
    <source>
        <dbReference type="Proteomes" id="UP001302812"/>
    </source>
</evidence>
<sequence length="918" mass="100840">MNPQSTGGLPLGLFIQPQKKRSRAIKIVDPESRKEQVIKHQQAPPDHDGQSAFTFTSAVRDAARAATASAAQKSQTLNKVTAGASTTRLQPDDDELTKGFNVYALPFVPDNLKRINGDAASYVCETPPSSDIDFVGYASSELIANLLPSIPGPSTDPAPAGHVHALTPNEHEAFFRFHLQHEWQYQERENASYSLYQHEGIVEFAQPSPGSSVDLATVTIVVPGLREDSPHVELEDEVELRQLRSDSAQRLILERGYQKGVTWSPLGWTGIVYKARVSAVLRERETLVLRVAGLNIVRSEVMMELAPFVPFPSQHRLKFNVQFPVPKHRSRQMESVLPWIQASLHRASQMTLHARATIDGDNGLELQAAKSAYWIQSMLFPTEADCDIQVNAHSGIFTQRFFDQGLNLEQRISVENVCSQNYGVLPYLISGPPGTGKTKTMVEIALQLIHNVPNVSHILMCAPSEQAADMLADRLRSSVPLHHMLRLNRPSRSFAEVLEGVLPYCHIAGDAFGLPPMEKLMAYKIVVTSCRDAAILMHARVANSDLYAVEDGLRRRIHPSHPPPSQARLHWDALLMDEAAQATEPDALVPLWVVSPPPEAPELVFIPLVVMAGDEQQLNPRTSAPVTILQRSLFARLIARPVYAEHPLARAFKASISAMRNPTSTANPTHAAGDDPPLTITPSTRLPVLRPAFTNLVRNYRSHPAILAVPSALFYHDTLLASAPASSTNRLASWRGWHGRRGWPVLFHDNPSPDDLECDGGGWFNAGEAELACRYAADLVASGLVRQEEVCVMSPFSAQVRLIRRLMRSRSGGGGGGGGGGPSLWGVNVGPTEAFQGLEHGVVILCTTRSRRRFVGRDKALGWGIVGMRNRMNVALTRAKFGLIIIGSREVLAGEDEAWREVIAFYAAVKPCSLRGMF</sequence>
<dbReference type="GO" id="GO:0004386">
    <property type="term" value="F:helicase activity"/>
    <property type="evidence" value="ECO:0007669"/>
    <property type="project" value="InterPro"/>
</dbReference>
<accession>A0AAN6QF19</accession>
<dbReference type="GeneID" id="89943028"/>
<reference evidence="5" key="1">
    <citation type="journal article" date="2023" name="Mol. Phylogenet. Evol.">
        <title>Genome-scale phylogeny and comparative genomics of the fungal order Sordariales.</title>
        <authorList>
            <person name="Hensen N."/>
            <person name="Bonometti L."/>
            <person name="Westerberg I."/>
            <person name="Brannstrom I.O."/>
            <person name="Guillou S."/>
            <person name="Cros-Aarteil S."/>
            <person name="Calhoun S."/>
            <person name="Haridas S."/>
            <person name="Kuo A."/>
            <person name="Mondo S."/>
            <person name="Pangilinan J."/>
            <person name="Riley R."/>
            <person name="LaButti K."/>
            <person name="Andreopoulos B."/>
            <person name="Lipzen A."/>
            <person name="Chen C."/>
            <person name="Yan M."/>
            <person name="Daum C."/>
            <person name="Ng V."/>
            <person name="Clum A."/>
            <person name="Steindorff A."/>
            <person name="Ohm R.A."/>
            <person name="Martin F."/>
            <person name="Silar P."/>
            <person name="Natvig D.O."/>
            <person name="Lalanne C."/>
            <person name="Gautier V."/>
            <person name="Ament-Velasquez S.L."/>
            <person name="Kruys A."/>
            <person name="Hutchinson M.I."/>
            <person name="Powell A.J."/>
            <person name="Barry K."/>
            <person name="Miller A.N."/>
            <person name="Grigoriev I.V."/>
            <person name="Debuchy R."/>
            <person name="Gladieux P."/>
            <person name="Hiltunen Thoren M."/>
            <person name="Johannesson H."/>
        </authorList>
    </citation>
    <scope>NUCLEOTIDE SEQUENCE</scope>
    <source>
        <strain evidence="5">CBS 508.74</strain>
    </source>
</reference>
<evidence type="ECO:0000256" key="2">
    <source>
        <dbReference type="SAM" id="MobiDB-lite"/>
    </source>
</evidence>
<dbReference type="GO" id="GO:0016787">
    <property type="term" value="F:hydrolase activity"/>
    <property type="evidence" value="ECO:0007669"/>
    <property type="project" value="UniProtKB-KW"/>
</dbReference>
<protein>
    <submittedName>
        <fullName evidence="5">P-loop containing nucleoside triphosphate hydrolase protein</fullName>
    </submittedName>
</protein>
<organism evidence="5 6">
    <name type="scientific">Canariomyces notabilis</name>
    <dbReference type="NCBI Taxonomy" id="2074819"/>
    <lineage>
        <taxon>Eukaryota</taxon>
        <taxon>Fungi</taxon>
        <taxon>Dikarya</taxon>
        <taxon>Ascomycota</taxon>
        <taxon>Pezizomycotina</taxon>
        <taxon>Sordariomycetes</taxon>
        <taxon>Sordariomycetidae</taxon>
        <taxon>Sordariales</taxon>
        <taxon>Chaetomiaceae</taxon>
        <taxon>Canariomyces</taxon>
    </lineage>
</organism>
<dbReference type="AlphaFoldDB" id="A0AAN6QF19"/>
<comment type="caution">
    <text evidence="5">The sequence shown here is derived from an EMBL/GenBank/DDBJ whole genome shotgun (WGS) entry which is preliminary data.</text>
</comment>
<gene>
    <name evidence="5" type="ORF">N656DRAFT_839463</name>
</gene>
<dbReference type="InterPro" id="IPR045055">
    <property type="entry name" value="DNA2/NAM7-like"/>
</dbReference>
<dbReference type="Pfam" id="PF13087">
    <property type="entry name" value="AAA_12"/>
    <property type="match status" value="1"/>
</dbReference>
<dbReference type="EMBL" id="MU853359">
    <property type="protein sequence ID" value="KAK4108993.1"/>
    <property type="molecule type" value="Genomic_DNA"/>
</dbReference>
<evidence type="ECO:0000259" key="3">
    <source>
        <dbReference type="Pfam" id="PF13086"/>
    </source>
</evidence>
<dbReference type="CDD" id="cd18808">
    <property type="entry name" value="SF1_C_Upf1"/>
    <property type="match status" value="1"/>
</dbReference>
<feature type="domain" description="DNA2/NAM7 helicase helicase" evidence="3">
    <location>
        <begin position="406"/>
        <end position="491"/>
    </location>
</feature>
<dbReference type="RefSeq" id="XP_064666563.1">
    <property type="nucleotide sequence ID" value="XM_064818902.1"/>
</dbReference>
<evidence type="ECO:0000313" key="5">
    <source>
        <dbReference type="EMBL" id="KAK4108993.1"/>
    </source>
</evidence>
<feature type="domain" description="DNA2/NAM7 helicase-like C-terminal" evidence="4">
    <location>
        <begin position="693"/>
        <end position="889"/>
    </location>
</feature>
<evidence type="ECO:0000256" key="1">
    <source>
        <dbReference type="ARBA" id="ARBA00022806"/>
    </source>
</evidence>
<feature type="region of interest" description="Disordered" evidence="2">
    <location>
        <begin position="29"/>
        <end position="50"/>
    </location>
</feature>
<dbReference type="InterPro" id="IPR047187">
    <property type="entry name" value="SF1_C_Upf1"/>
</dbReference>
<dbReference type="PANTHER" id="PTHR10887">
    <property type="entry name" value="DNA2/NAM7 HELICASE FAMILY"/>
    <property type="match status" value="1"/>
</dbReference>
<reference evidence="5" key="2">
    <citation type="submission" date="2023-05" db="EMBL/GenBank/DDBJ databases">
        <authorList>
            <consortium name="Lawrence Berkeley National Laboratory"/>
            <person name="Steindorff A."/>
            <person name="Hensen N."/>
            <person name="Bonometti L."/>
            <person name="Westerberg I."/>
            <person name="Brannstrom I.O."/>
            <person name="Guillou S."/>
            <person name="Cros-Aarteil S."/>
            <person name="Calhoun S."/>
            <person name="Haridas S."/>
            <person name="Kuo A."/>
            <person name="Mondo S."/>
            <person name="Pangilinan J."/>
            <person name="Riley R."/>
            <person name="Labutti K."/>
            <person name="Andreopoulos B."/>
            <person name="Lipzen A."/>
            <person name="Chen C."/>
            <person name="Yanf M."/>
            <person name="Daum C."/>
            <person name="Ng V."/>
            <person name="Clum A."/>
            <person name="Ohm R."/>
            <person name="Martin F."/>
            <person name="Silar P."/>
            <person name="Natvig D."/>
            <person name="Lalanne C."/>
            <person name="Gautier V."/>
            <person name="Ament-Velasquez S.L."/>
            <person name="Kruys A."/>
            <person name="Hutchinson M.I."/>
            <person name="Powell A.J."/>
            <person name="Barry K."/>
            <person name="Miller A.N."/>
            <person name="Grigoriev I.V."/>
            <person name="Debuchy R."/>
            <person name="Gladieux P."/>
            <person name="Thoren M.H."/>
            <person name="Johannesson H."/>
        </authorList>
    </citation>
    <scope>NUCLEOTIDE SEQUENCE</scope>
    <source>
        <strain evidence="5">CBS 508.74</strain>
    </source>
</reference>
<dbReference type="SUPFAM" id="SSF52540">
    <property type="entry name" value="P-loop containing nucleoside triphosphate hydrolases"/>
    <property type="match status" value="1"/>
</dbReference>
<proteinExistence type="predicted"/>
<keyword evidence="1" id="KW-0547">Nucleotide-binding</keyword>
<feature type="region of interest" description="Disordered" evidence="2">
    <location>
        <begin position="660"/>
        <end position="681"/>
    </location>
</feature>
<dbReference type="GO" id="GO:0005829">
    <property type="term" value="C:cytosol"/>
    <property type="evidence" value="ECO:0007669"/>
    <property type="project" value="TreeGrafter"/>
</dbReference>
<dbReference type="Proteomes" id="UP001302812">
    <property type="component" value="Unassembled WGS sequence"/>
</dbReference>
<dbReference type="PANTHER" id="PTHR10887:SF322">
    <property type="entry name" value="HELICASE MOV-10"/>
    <property type="match status" value="1"/>
</dbReference>
<keyword evidence="1" id="KW-0347">Helicase</keyword>
<name>A0AAN6QF19_9PEZI</name>
<keyword evidence="6" id="KW-1185">Reference proteome</keyword>
<evidence type="ECO:0000259" key="4">
    <source>
        <dbReference type="Pfam" id="PF13087"/>
    </source>
</evidence>
<dbReference type="Pfam" id="PF13086">
    <property type="entry name" value="AAA_11"/>
    <property type="match status" value="1"/>
</dbReference>
<keyword evidence="5" id="KW-0378">Hydrolase</keyword>
<dbReference type="InterPro" id="IPR041677">
    <property type="entry name" value="DNA2/NAM7_AAA_11"/>
</dbReference>